<dbReference type="SUPFAM" id="SSF48371">
    <property type="entry name" value="ARM repeat"/>
    <property type="match status" value="1"/>
</dbReference>
<protein>
    <submittedName>
        <fullName evidence="1">DNA alkylation repair protein</fullName>
    </submittedName>
</protein>
<evidence type="ECO:0000313" key="2">
    <source>
        <dbReference type="Proteomes" id="UP001597497"/>
    </source>
</evidence>
<dbReference type="Gene3D" id="1.25.10.90">
    <property type="match status" value="1"/>
</dbReference>
<comment type="caution">
    <text evidence="1">The sequence shown here is derived from an EMBL/GenBank/DDBJ whole genome shotgun (WGS) entry which is preliminary data.</text>
</comment>
<accession>A0ABW5RGD8</accession>
<dbReference type="Proteomes" id="UP001597497">
    <property type="component" value="Unassembled WGS sequence"/>
</dbReference>
<evidence type="ECO:0000313" key="1">
    <source>
        <dbReference type="EMBL" id="MFD2673499.1"/>
    </source>
</evidence>
<sequence length="230" mass="26522">MQTAEVLEQIREISDPRARVIWERMGMPTERYLGAGLTKLKHLSRKVGRNHELALSLWDTEIHDARLLAAMIEEPKKVTKEQIEQQADDGQGFLFFDLSDKYCTELIAKTTYVPDFIQAWTDHPHEYLERSTYILLNEWAKRKKPVEDTFFLPYLDKIEAEIQHEKNWVKEGMIYALMGIGSRNPQLNARAIEVCEQVGPLMVNYGDTSCVTPDPLKVLKSDKVQAKLSS</sequence>
<dbReference type="EMBL" id="JBHUMM010000044">
    <property type="protein sequence ID" value="MFD2673499.1"/>
    <property type="molecule type" value="Genomic_DNA"/>
</dbReference>
<dbReference type="InterPro" id="IPR014825">
    <property type="entry name" value="DNA_alkylation"/>
</dbReference>
<proteinExistence type="predicted"/>
<dbReference type="PANTHER" id="PTHR41291">
    <property type="entry name" value="DNA ALKYLATION REPAIR PROTEIN"/>
    <property type="match status" value="1"/>
</dbReference>
<reference evidence="2" key="1">
    <citation type="journal article" date="2019" name="Int. J. Syst. Evol. Microbiol.">
        <title>The Global Catalogue of Microorganisms (GCM) 10K type strain sequencing project: providing services to taxonomists for standard genome sequencing and annotation.</title>
        <authorList>
            <consortium name="The Broad Institute Genomics Platform"/>
            <consortium name="The Broad Institute Genome Sequencing Center for Infectious Disease"/>
            <person name="Wu L."/>
            <person name="Ma J."/>
        </authorList>
    </citation>
    <scope>NUCLEOTIDE SEQUENCE [LARGE SCALE GENOMIC DNA]</scope>
    <source>
        <strain evidence="2">KCTC 33676</strain>
    </source>
</reference>
<gene>
    <name evidence="1" type="ORF">ACFSUC_18275</name>
</gene>
<dbReference type="Pfam" id="PF08713">
    <property type="entry name" value="DNA_alkylation"/>
    <property type="match status" value="1"/>
</dbReference>
<organism evidence="1 2">
    <name type="scientific">Marinicrinis sediminis</name>
    <dbReference type="NCBI Taxonomy" id="1652465"/>
    <lineage>
        <taxon>Bacteria</taxon>
        <taxon>Bacillati</taxon>
        <taxon>Bacillota</taxon>
        <taxon>Bacilli</taxon>
        <taxon>Bacillales</taxon>
        <taxon>Paenibacillaceae</taxon>
    </lineage>
</organism>
<dbReference type="InterPro" id="IPR016024">
    <property type="entry name" value="ARM-type_fold"/>
</dbReference>
<name>A0ABW5RGD8_9BACL</name>
<dbReference type="RefSeq" id="WP_379931084.1">
    <property type="nucleotide sequence ID" value="NZ_JBHUMM010000044.1"/>
</dbReference>
<dbReference type="PANTHER" id="PTHR41291:SF1">
    <property type="entry name" value="DNA ALKYLATION REPAIR PROTEIN"/>
    <property type="match status" value="1"/>
</dbReference>
<keyword evidence="2" id="KW-1185">Reference proteome</keyword>